<dbReference type="Proteomes" id="UP000218113">
    <property type="component" value="Unassembled WGS sequence"/>
</dbReference>
<keyword evidence="3" id="KW-0235">DNA replication</keyword>
<evidence type="ECO:0000256" key="4">
    <source>
        <dbReference type="ARBA" id="ARBA00022722"/>
    </source>
</evidence>
<name>A0A2A4T0V4_9DELT</name>
<feature type="domain" description="Replication gene A protein-like" evidence="7">
    <location>
        <begin position="172"/>
        <end position="259"/>
    </location>
</feature>
<comment type="function">
    <text evidence="1">Possible endonuclease which induces a single-strand cut and initiates DNA replication.</text>
</comment>
<dbReference type="EMBL" id="NVSR01000066">
    <property type="protein sequence ID" value="PCI27256.1"/>
    <property type="molecule type" value="Genomic_DNA"/>
</dbReference>
<keyword evidence="5" id="KW-0255">Endonuclease</keyword>
<evidence type="ECO:0000256" key="2">
    <source>
        <dbReference type="ARBA" id="ARBA00009260"/>
    </source>
</evidence>
<evidence type="ECO:0000256" key="1">
    <source>
        <dbReference type="ARBA" id="ARBA00003293"/>
    </source>
</evidence>
<comment type="similarity">
    <text evidence="2">Belongs to the phage GPA family.</text>
</comment>
<dbReference type="AlphaFoldDB" id="A0A2A4T0V4"/>
<sequence>MENYGLTSNDLSYVQNKIDRQKKYLEETTFITGNGQIKSLLDVSHHANHSLRYYAQLVNKINTMTDFTKTLGLVPVFITSTLDGFYRDLLHENDNKRFYNHLLKFNSLKKIARKSDKEKKLYLRAKKAVTKIPNNPETNYIFDRIVNNEKINVKDLYNILNYQMKLFLASAPFKAMRKQGLKYSYIRTVEPHKDGVPHFHMMFYVPIDYMAQIKDQFTKSFSASRNSKPLRGCDKGQLESFQWDINKPSAYVLKYVTKSFMDLKNQKTMDYMQAWFVYHRIPRCVTSHTIIPQWVFQKIQPLESDWYYLTDIANAEGGHCEWSKDDDYFKFEDVYSGRTLLYDRGLYKIYYGDKVVKEFGAKKKESLYPDEYFKLSIDEQKEKTLKFDKFEKVPKKFTNKKVHNHIPLVVDGIDMFYINGNVVKQGVKSPNKMKNLDLYDYFKNIDEDIENVNLQHYGHTKNVMIKRGLLHDEIVSLNLYNEEF</sequence>
<keyword evidence="4" id="KW-0540">Nuclease</keyword>
<organism evidence="8 9">
    <name type="scientific">SAR324 cluster bacterium</name>
    <dbReference type="NCBI Taxonomy" id="2024889"/>
    <lineage>
        <taxon>Bacteria</taxon>
        <taxon>Deltaproteobacteria</taxon>
        <taxon>SAR324 cluster</taxon>
    </lineage>
</organism>
<accession>A0A2A4T0V4</accession>
<dbReference type="GO" id="GO:0004519">
    <property type="term" value="F:endonuclease activity"/>
    <property type="evidence" value="ECO:0007669"/>
    <property type="project" value="UniProtKB-KW"/>
</dbReference>
<dbReference type="InterPro" id="IPR008766">
    <property type="entry name" value="Replication_gene_A-like"/>
</dbReference>
<reference evidence="9" key="1">
    <citation type="submission" date="2017-08" db="EMBL/GenBank/DDBJ databases">
        <title>A dynamic microbial community with high functional redundancy inhabits the cold, oxic subseafloor aquifer.</title>
        <authorList>
            <person name="Tully B.J."/>
            <person name="Wheat C.G."/>
            <person name="Glazer B.T."/>
            <person name="Huber J.A."/>
        </authorList>
    </citation>
    <scope>NUCLEOTIDE SEQUENCE [LARGE SCALE GENOMIC DNA]</scope>
</reference>
<dbReference type="GO" id="GO:0016787">
    <property type="term" value="F:hydrolase activity"/>
    <property type="evidence" value="ECO:0007669"/>
    <property type="project" value="UniProtKB-KW"/>
</dbReference>
<evidence type="ECO:0000256" key="5">
    <source>
        <dbReference type="ARBA" id="ARBA00022759"/>
    </source>
</evidence>
<proteinExistence type="inferred from homology"/>
<evidence type="ECO:0000313" key="9">
    <source>
        <dbReference type="Proteomes" id="UP000218113"/>
    </source>
</evidence>
<dbReference type="GO" id="GO:0006260">
    <property type="term" value="P:DNA replication"/>
    <property type="evidence" value="ECO:0007669"/>
    <property type="project" value="UniProtKB-KW"/>
</dbReference>
<comment type="caution">
    <text evidence="8">The sequence shown here is derived from an EMBL/GenBank/DDBJ whole genome shotgun (WGS) entry which is preliminary data.</text>
</comment>
<protein>
    <recommendedName>
        <fullName evidence="7">Replication gene A protein-like domain-containing protein</fullName>
    </recommendedName>
</protein>
<keyword evidence="6" id="KW-0378">Hydrolase</keyword>
<gene>
    <name evidence="8" type="ORF">COB67_08870</name>
</gene>
<evidence type="ECO:0000313" key="8">
    <source>
        <dbReference type="EMBL" id="PCI27256.1"/>
    </source>
</evidence>
<evidence type="ECO:0000256" key="6">
    <source>
        <dbReference type="ARBA" id="ARBA00022801"/>
    </source>
</evidence>
<evidence type="ECO:0000256" key="3">
    <source>
        <dbReference type="ARBA" id="ARBA00022705"/>
    </source>
</evidence>
<dbReference type="Pfam" id="PF05840">
    <property type="entry name" value="Phage_GPA"/>
    <property type="match status" value="1"/>
</dbReference>
<evidence type="ECO:0000259" key="7">
    <source>
        <dbReference type="Pfam" id="PF05840"/>
    </source>
</evidence>